<keyword evidence="6 11" id="KW-0472">Membrane</keyword>
<dbReference type="GO" id="GO:0009505">
    <property type="term" value="C:plant-type cell wall"/>
    <property type="evidence" value="ECO:0007669"/>
    <property type="project" value="TreeGrafter"/>
</dbReference>
<feature type="domain" description="PGG" evidence="12">
    <location>
        <begin position="72"/>
        <end position="144"/>
    </location>
</feature>
<keyword evidence="8" id="KW-0458">Lysosome</keyword>
<dbReference type="GO" id="GO:0005765">
    <property type="term" value="C:lysosomal membrane"/>
    <property type="evidence" value="ECO:0007669"/>
    <property type="project" value="UniProtKB-SubCell"/>
</dbReference>
<evidence type="ECO:0000256" key="2">
    <source>
        <dbReference type="ARBA" id="ARBA00009800"/>
    </source>
</evidence>
<evidence type="ECO:0000313" key="13">
    <source>
        <dbReference type="EMBL" id="KAE8690957.1"/>
    </source>
</evidence>
<dbReference type="InterPro" id="IPR027443">
    <property type="entry name" value="IPNS-like_sf"/>
</dbReference>
<feature type="transmembrane region" description="Helical" evidence="11">
    <location>
        <begin position="118"/>
        <end position="137"/>
    </location>
</feature>
<comment type="similarity">
    <text evidence="2">Belongs to the glycosyl hydrolase 79 family.</text>
</comment>
<evidence type="ECO:0000256" key="5">
    <source>
        <dbReference type="ARBA" id="ARBA00022801"/>
    </source>
</evidence>
<dbReference type="GO" id="GO:0004566">
    <property type="term" value="F:beta-glucuronidase activity"/>
    <property type="evidence" value="ECO:0007669"/>
    <property type="project" value="TreeGrafter"/>
</dbReference>
<dbReference type="SUPFAM" id="SSF51445">
    <property type="entry name" value="(Trans)glycosidases"/>
    <property type="match status" value="1"/>
</dbReference>
<evidence type="ECO:0000256" key="3">
    <source>
        <dbReference type="ARBA" id="ARBA00022525"/>
    </source>
</evidence>
<proteinExistence type="inferred from homology"/>
<evidence type="ECO:0000256" key="11">
    <source>
        <dbReference type="SAM" id="Phobius"/>
    </source>
</evidence>
<dbReference type="GO" id="GO:0005576">
    <property type="term" value="C:extracellular region"/>
    <property type="evidence" value="ECO:0007669"/>
    <property type="project" value="UniProtKB-SubCell"/>
</dbReference>
<dbReference type="SUPFAM" id="SSF51197">
    <property type="entry name" value="Clavaminate synthase-like"/>
    <property type="match status" value="1"/>
</dbReference>
<evidence type="ECO:0000256" key="10">
    <source>
        <dbReference type="ARBA" id="ARBA00055929"/>
    </source>
</evidence>
<dbReference type="InterPro" id="IPR017853">
    <property type="entry name" value="GH"/>
</dbReference>
<dbReference type="Gene3D" id="2.60.120.330">
    <property type="entry name" value="B-lactam Antibiotic, Isopenicillin N Synthase, Chain"/>
    <property type="match status" value="1"/>
</dbReference>
<evidence type="ECO:0000259" key="12">
    <source>
        <dbReference type="Pfam" id="PF13962"/>
    </source>
</evidence>
<dbReference type="InterPro" id="IPR005199">
    <property type="entry name" value="Glyco_hydro_79"/>
</dbReference>
<feature type="transmembrane region" description="Helical" evidence="11">
    <location>
        <begin position="70"/>
        <end position="91"/>
    </location>
</feature>
<evidence type="ECO:0000256" key="9">
    <source>
        <dbReference type="ARBA" id="ARBA00023765"/>
    </source>
</evidence>
<keyword evidence="3" id="KW-0964">Secreted</keyword>
<evidence type="ECO:0000256" key="4">
    <source>
        <dbReference type="ARBA" id="ARBA00022729"/>
    </source>
</evidence>
<feature type="transmembrane region" description="Helical" evidence="11">
    <location>
        <begin position="144"/>
        <end position="166"/>
    </location>
</feature>
<dbReference type="InterPro" id="IPR026961">
    <property type="entry name" value="PGG_dom"/>
</dbReference>
<accession>A0A6A2ZH58</accession>
<dbReference type="AlphaFoldDB" id="A0A6A2ZH58"/>
<reference evidence="13" key="1">
    <citation type="submission" date="2019-09" db="EMBL/GenBank/DDBJ databases">
        <title>Draft genome information of white flower Hibiscus syriacus.</title>
        <authorList>
            <person name="Kim Y.-M."/>
        </authorList>
    </citation>
    <scope>NUCLEOTIDE SEQUENCE [LARGE SCALE GENOMIC DNA]</scope>
    <source>
        <strain evidence="13">YM2019G1</strain>
    </source>
</reference>
<keyword evidence="7" id="KW-0325">Glycoprotein</keyword>
<evidence type="ECO:0000256" key="7">
    <source>
        <dbReference type="ARBA" id="ARBA00023180"/>
    </source>
</evidence>
<dbReference type="PANTHER" id="PTHR14363:SF17">
    <property type="entry name" value="HEPARANASE-LIKE PROTEIN 3"/>
    <property type="match status" value="1"/>
</dbReference>
<sequence>MDFRIKQMIKLSDKNKSNEGGLTASDVLQRQTEGDDNEMLGILKSHPGISQKNKSWFDTMVSDYVREMKLGTINALLVVLALVQTITYQAIPSPPGGVYQAGEVDSNHREGQSVMDTMSFLLFYIPNGVAFLSSWVITTSMFAVVVESIMPFLVPLYFIIMTNVIFESPVHQVVTNSERERITLPVFCIPNPDQEIQPAEDLINETNPRLYKKVANAAVEGTVFIEGKAAIGRIDDDFICATLDWWPPEKCDYGTCSWGLAGLLNLDLSNNIFLNAIRAFSPLKIRLGGSLQDKVIYGTDENQQHCTSFVKNTSEMFGFTNGCLPMNRWDQLNSFFQKSGAKIIFGLNALAGRTVHPNGEAVGAWNYTNAESFIRYTVEKNYTIHGWELGNELSGSGVGTRVSADQYAVDTAALQSVVENVYKNVDSKPMIIAPGGFYDSDWFKEYINKTIKSVDVVTHHIYNLGPGVDEHLVEKILDPTVLECESETFSGLQNIIKSSPTSAVAWVGEAGGAYNSGHHLVTDAFVFSFWYLDQLGMASKYDTKTYCRQSLIGGNYGLLNTTNFEPNPDYYSALLWHRLMGRNVLSTSVNGTEKIRSYTHCAKQSEGITLLLINLDNSTTVEAKLAFNSTMTLRHKHRSRAPLHNHKIHKTTIIKLPRGIYSRLRREEYHLTSKDGNLQSQTMLLNGNVLSVNSSGIIPPLKPLHVISAKPIMVAPLSIVFVHMPGVIVPACKVQP</sequence>
<comment type="function">
    <text evidence="10">Endoglycosidase which is a cell surface and extracellular matrix-degrading enzyme. Cleaves heparan sulfate proteoglycans (HSPGs) into heparan sulfate side chains and core proteoglycans.</text>
</comment>
<dbReference type="Pfam" id="PF03662">
    <property type="entry name" value="Glyco_hydro_79n"/>
    <property type="match status" value="1"/>
</dbReference>
<keyword evidence="11" id="KW-1133">Transmembrane helix</keyword>
<keyword evidence="5" id="KW-0378">Hydrolase</keyword>
<dbReference type="EMBL" id="VEPZ02001150">
    <property type="protein sequence ID" value="KAE8690957.1"/>
    <property type="molecule type" value="Genomic_DNA"/>
</dbReference>
<comment type="subcellular location">
    <subcellularLocation>
        <location evidence="9">Lysosome membrane</location>
        <topology evidence="9">Peripheral membrane protein</topology>
    </subcellularLocation>
    <subcellularLocation>
        <location evidence="1">Secreted</location>
    </subcellularLocation>
</comment>
<dbReference type="Pfam" id="PF13962">
    <property type="entry name" value="PGG"/>
    <property type="match status" value="1"/>
</dbReference>
<organism evidence="13 14">
    <name type="scientific">Hibiscus syriacus</name>
    <name type="common">Rose of Sharon</name>
    <dbReference type="NCBI Taxonomy" id="106335"/>
    <lineage>
        <taxon>Eukaryota</taxon>
        <taxon>Viridiplantae</taxon>
        <taxon>Streptophyta</taxon>
        <taxon>Embryophyta</taxon>
        <taxon>Tracheophyta</taxon>
        <taxon>Spermatophyta</taxon>
        <taxon>Magnoliopsida</taxon>
        <taxon>eudicotyledons</taxon>
        <taxon>Gunneridae</taxon>
        <taxon>Pentapetalae</taxon>
        <taxon>rosids</taxon>
        <taxon>malvids</taxon>
        <taxon>Malvales</taxon>
        <taxon>Malvaceae</taxon>
        <taxon>Malvoideae</taxon>
        <taxon>Hibiscus</taxon>
    </lineage>
</organism>
<keyword evidence="11" id="KW-0812">Transmembrane</keyword>
<name>A0A6A2ZH58_HIBSY</name>
<keyword evidence="4" id="KW-0732">Signal</keyword>
<comment type="caution">
    <text evidence="13">The sequence shown here is derived from an EMBL/GenBank/DDBJ whole genome shotgun (WGS) entry which is preliminary data.</text>
</comment>
<evidence type="ECO:0000313" key="14">
    <source>
        <dbReference type="Proteomes" id="UP000436088"/>
    </source>
</evidence>
<gene>
    <name evidence="13" type="ORF">F3Y22_tig00110893pilonHSYRG00798</name>
</gene>
<dbReference type="FunFam" id="3.20.20.80:FF:000023">
    <property type="entry name" value="heparanase-like protein 3"/>
    <property type="match status" value="1"/>
</dbReference>
<evidence type="ECO:0000256" key="1">
    <source>
        <dbReference type="ARBA" id="ARBA00004613"/>
    </source>
</evidence>
<evidence type="ECO:0000256" key="8">
    <source>
        <dbReference type="ARBA" id="ARBA00023228"/>
    </source>
</evidence>
<dbReference type="Proteomes" id="UP000436088">
    <property type="component" value="Unassembled WGS sequence"/>
</dbReference>
<dbReference type="Gene3D" id="3.20.20.80">
    <property type="entry name" value="Glycosidases"/>
    <property type="match status" value="1"/>
</dbReference>
<keyword evidence="14" id="KW-1185">Reference proteome</keyword>
<evidence type="ECO:0000256" key="6">
    <source>
        <dbReference type="ARBA" id="ARBA00023136"/>
    </source>
</evidence>
<dbReference type="PANTHER" id="PTHR14363">
    <property type="entry name" value="HEPARANASE-RELATED"/>
    <property type="match status" value="1"/>
</dbReference>
<protein>
    <submittedName>
        <fullName evidence="13">Heparanase-like protein 3</fullName>
    </submittedName>
</protein>